<accession>A0AAV2RIL6</accession>
<evidence type="ECO:0000313" key="3">
    <source>
        <dbReference type="EMBL" id="CAL4126820.1"/>
    </source>
</evidence>
<name>A0AAV2RIL6_MEGNR</name>
<dbReference type="InterPro" id="IPR013642">
    <property type="entry name" value="CLCA_N"/>
</dbReference>
<protein>
    <submittedName>
        <fullName evidence="3">Uncharacterized protein</fullName>
    </submittedName>
</protein>
<dbReference type="PANTHER" id="PTHR10579:SF177">
    <property type="entry name" value="CALCIUM-ACTIVATED CHLORIDE CHANNEL REGULATOR 4-LIKE PROTEIN"/>
    <property type="match status" value="1"/>
</dbReference>
<dbReference type="InterPro" id="IPR002035">
    <property type="entry name" value="VWF_A"/>
</dbReference>
<dbReference type="AlphaFoldDB" id="A0AAV2RIL6"/>
<sequence>MQVLIEQKRQYIFINKIWKNGHDAQKEQFNFYKRFPKLNKHFKPHGIATNYVKPIAANMSSKTKSSPTFITLVGVLSVAVQLVVCGAGRVGDLRLVAGGYEGLAITISDSLPQQQCNQIIHGLKAMLSEFSKALHDSTDGRASLRDVTVILPRSWSLKSPTCTLWEPVIISALPTPSHIRVASSHPVFGDNPWVQQSQGCGRQGDFIQMGGNLLRATTNSSYSAAGRLLLAQWVKFRWGVFDEHGYEGDPLYPASYLDHVTGKLRPNTCKIPAKQLPYCAIEDHVPEAPTKQNVQCEGRAAWDIILHSNDFNNQRDMMHNGTDKLAPDIHFMQPGPPRIVIVVEDTAVMNLQRRWEFVRKALRRTVVYDVPDGAHVAVVVFNSVARTATALSKVDADSDVRQRIGSSLPRNPSQVPESHKCLLCGFQEALRALDSDVNGAEGATVVLLTTGAMEVSIQELDEINHLAKQRNIQVEAVIYPFTEKSGSVTNKHGLEDIVKNTHGSAYTVMDEGVGNDSKLHMMVALMNSLREVIRHSSSSGTPTLVHSHYYPGGIDSLAKGTFTLDESLGPDMYFFIYYYDLTHVGNTIELTMLSGKTITSAYMQEDGDANVIFINIPSAERGEWRYKIENRADSHQGLVMQVTTSENKERKIKMRVWTSNANNLVRVNNSTSPLIIYAELKDDDVPILNARVVAKLKRLGTNESGSTYDSIYIHLFDNGFGDPDVTGGDGVYSRYLPYVRHQRILPGHYELTVSANNNDGLAVKPVNNVLTRGSYNYLESNEKGACCGSNIKYDHMTPLSVFQQSVTYGVIGIISQVSEDTFPPNRILDLHALVNKTTQEVSLRWTAPGDDYDWGIAENYEAILASSWSEAMVFSGQKISGMPSPSSAGIEQSVNILLEIYDRVIYVALRASDDAGNHGAVSNIVTIIVPHPPTTTTAKTTTFMDIETQNYLNEPLGSRVTKPLKSGWL</sequence>
<comment type="caution">
    <text evidence="3">The sequence shown here is derived from an EMBL/GenBank/DDBJ whole genome shotgun (WGS) entry which is preliminary data.</text>
</comment>
<dbReference type="GO" id="GO:0032991">
    <property type="term" value="C:protein-containing complex"/>
    <property type="evidence" value="ECO:0007669"/>
    <property type="project" value="UniProtKB-ARBA"/>
</dbReference>
<feature type="domain" description="Calcium-activated chloride channel N-terminal" evidence="2">
    <location>
        <begin position="94"/>
        <end position="252"/>
    </location>
</feature>
<feature type="domain" description="VWFA" evidence="1">
    <location>
        <begin position="339"/>
        <end position="511"/>
    </location>
</feature>
<dbReference type="InterPro" id="IPR051266">
    <property type="entry name" value="CLCR"/>
</dbReference>
<evidence type="ECO:0000313" key="4">
    <source>
        <dbReference type="Proteomes" id="UP001497623"/>
    </source>
</evidence>
<gene>
    <name evidence="3" type="ORF">MNOR_LOCUS25716</name>
</gene>
<feature type="domain" description="Calcium-activated chloride channel N-terminal" evidence="2">
    <location>
        <begin position="278"/>
        <end position="317"/>
    </location>
</feature>
<dbReference type="CDD" id="cd00198">
    <property type="entry name" value="vWFA"/>
    <property type="match status" value="1"/>
</dbReference>
<dbReference type="PANTHER" id="PTHR10579">
    <property type="entry name" value="CALCIUM-ACTIVATED CHLORIDE CHANNEL REGULATOR"/>
    <property type="match status" value="1"/>
</dbReference>
<dbReference type="Pfam" id="PF08434">
    <property type="entry name" value="CLCA"/>
    <property type="match status" value="2"/>
</dbReference>
<dbReference type="SUPFAM" id="SSF53300">
    <property type="entry name" value="vWA-like"/>
    <property type="match status" value="1"/>
</dbReference>
<proteinExistence type="predicted"/>
<dbReference type="EMBL" id="CAXKWB010024874">
    <property type="protein sequence ID" value="CAL4126820.1"/>
    <property type="molecule type" value="Genomic_DNA"/>
</dbReference>
<dbReference type="InterPro" id="IPR036465">
    <property type="entry name" value="vWFA_dom_sf"/>
</dbReference>
<reference evidence="3 4" key="1">
    <citation type="submission" date="2024-05" db="EMBL/GenBank/DDBJ databases">
        <authorList>
            <person name="Wallberg A."/>
        </authorList>
    </citation>
    <scope>NUCLEOTIDE SEQUENCE [LARGE SCALE GENOMIC DNA]</scope>
</reference>
<dbReference type="Gene3D" id="3.40.50.410">
    <property type="entry name" value="von Willebrand factor, type A domain"/>
    <property type="match status" value="1"/>
</dbReference>
<organism evidence="3 4">
    <name type="scientific">Meganyctiphanes norvegica</name>
    <name type="common">Northern krill</name>
    <name type="synonym">Thysanopoda norvegica</name>
    <dbReference type="NCBI Taxonomy" id="48144"/>
    <lineage>
        <taxon>Eukaryota</taxon>
        <taxon>Metazoa</taxon>
        <taxon>Ecdysozoa</taxon>
        <taxon>Arthropoda</taxon>
        <taxon>Crustacea</taxon>
        <taxon>Multicrustacea</taxon>
        <taxon>Malacostraca</taxon>
        <taxon>Eumalacostraca</taxon>
        <taxon>Eucarida</taxon>
        <taxon>Euphausiacea</taxon>
        <taxon>Euphausiidae</taxon>
        <taxon>Meganyctiphanes</taxon>
    </lineage>
</organism>
<evidence type="ECO:0000259" key="1">
    <source>
        <dbReference type="Pfam" id="PF00092"/>
    </source>
</evidence>
<keyword evidence="4" id="KW-1185">Reference proteome</keyword>
<dbReference type="Pfam" id="PF00092">
    <property type="entry name" value="VWA"/>
    <property type="match status" value="1"/>
</dbReference>
<evidence type="ECO:0000259" key="2">
    <source>
        <dbReference type="Pfam" id="PF08434"/>
    </source>
</evidence>
<dbReference type="Proteomes" id="UP001497623">
    <property type="component" value="Unassembled WGS sequence"/>
</dbReference>